<dbReference type="Proteomes" id="UP000194137">
    <property type="component" value="Chromosome"/>
</dbReference>
<evidence type="ECO:0000256" key="2">
    <source>
        <dbReference type="ARBA" id="ARBA00008537"/>
    </source>
</evidence>
<name>A0A1W6ZPT5_9HYPH</name>
<dbReference type="PANTHER" id="PTHR42718">
    <property type="entry name" value="MAJOR FACILITATOR SUPERFAMILY MULTIDRUG TRANSPORTER MFSC"/>
    <property type="match status" value="1"/>
</dbReference>
<keyword evidence="7" id="KW-0472">Membrane</keyword>
<comment type="similarity">
    <text evidence="2">Belongs to the major facilitator superfamily. EmrB family.</text>
</comment>
<dbReference type="GO" id="GO:0022857">
    <property type="term" value="F:transmembrane transporter activity"/>
    <property type="evidence" value="ECO:0007669"/>
    <property type="project" value="InterPro"/>
</dbReference>
<evidence type="ECO:0000256" key="4">
    <source>
        <dbReference type="ARBA" id="ARBA00022475"/>
    </source>
</evidence>
<evidence type="ECO:0000256" key="3">
    <source>
        <dbReference type="ARBA" id="ARBA00022448"/>
    </source>
</evidence>
<evidence type="ECO:0000256" key="1">
    <source>
        <dbReference type="ARBA" id="ARBA00004651"/>
    </source>
</evidence>
<keyword evidence="5" id="KW-0812">Transmembrane</keyword>
<dbReference type="InterPro" id="IPR004638">
    <property type="entry name" value="EmrB-like"/>
</dbReference>
<dbReference type="OrthoDB" id="9812221at2"/>
<evidence type="ECO:0000256" key="6">
    <source>
        <dbReference type="ARBA" id="ARBA00022989"/>
    </source>
</evidence>
<reference evidence="8 9" key="1">
    <citation type="submission" date="2017-05" db="EMBL/GenBank/DDBJ databases">
        <title>Full genome sequence of Pseudorhodoplanes sinuspersici.</title>
        <authorList>
            <person name="Dastgheib S.M.M."/>
            <person name="Shavandi M."/>
            <person name="Tirandaz H."/>
        </authorList>
    </citation>
    <scope>NUCLEOTIDE SEQUENCE [LARGE SCALE GENOMIC DNA]</scope>
    <source>
        <strain evidence="8 9">RIPI110</strain>
    </source>
</reference>
<dbReference type="InterPro" id="IPR020846">
    <property type="entry name" value="MFS_dom"/>
</dbReference>
<comment type="subcellular location">
    <subcellularLocation>
        <location evidence="1">Cell membrane</location>
        <topology evidence="1">Multi-pass membrane protein</topology>
    </subcellularLocation>
</comment>
<gene>
    <name evidence="8" type="ORF">CAK95_10210</name>
</gene>
<protein>
    <submittedName>
        <fullName evidence="8">EmrB/QacA family drug resistance transporter</fullName>
    </submittedName>
</protein>
<dbReference type="STRING" id="1235591.CAK95_10210"/>
<keyword evidence="9" id="KW-1185">Reference proteome</keyword>
<dbReference type="NCBIfam" id="TIGR00711">
    <property type="entry name" value="efflux_EmrB"/>
    <property type="match status" value="1"/>
</dbReference>
<dbReference type="PROSITE" id="PS50850">
    <property type="entry name" value="MFS"/>
    <property type="match status" value="1"/>
</dbReference>
<dbReference type="AlphaFoldDB" id="A0A1W6ZPT5"/>
<evidence type="ECO:0000313" key="9">
    <source>
        <dbReference type="Proteomes" id="UP000194137"/>
    </source>
</evidence>
<accession>A0A1W6ZPT5</accession>
<organism evidence="8 9">
    <name type="scientific">Pseudorhodoplanes sinuspersici</name>
    <dbReference type="NCBI Taxonomy" id="1235591"/>
    <lineage>
        <taxon>Bacteria</taxon>
        <taxon>Pseudomonadati</taxon>
        <taxon>Pseudomonadota</taxon>
        <taxon>Alphaproteobacteria</taxon>
        <taxon>Hyphomicrobiales</taxon>
        <taxon>Pseudorhodoplanes</taxon>
    </lineage>
</organism>
<sequence length="516" mass="55892">MTTAGAQAPLPAGARRTLVTVCAMSATIMQALDTTIANVALPYMQGSLGASMDQINWVLTSYIVAAAIMTAPIGWLANRFGTKKLFIICVICFTLASLLCGVAQSIEQMVLFRLLQGMGGAALVPLSQSVLLSSYSPEERGSAMAIWGMGVMLGPIMGPTLGAWLTDNYSWHWVFLVNLPVGIVTAIGLLIFMDETRPQDSLRFDWFGFLALAVGIGSLQLMLDRGEQVGWFEATEIWIEAIVSAVGFYFFFAHSLTTNNPFIRFDLFKDRNFVSGCLFMVLIGVTLFGTMALVTPFLQNVLNYPILSAGLLLASRGIGTLVAMMMVGRLLRIIQARYLILTGLIITAFTLWEMTGFTDYTSSRTITVFSVMQGVGLGLVFVPLSTVAFATLPGHLRTDGAAILTLVRNIGSSIGISMVIAELTNTTVKMHAHLTEYITPFHDALKMQDVASILNMATDQGRAMMDALITQQAAIIAYGNDFYLLMLLTIAAIPLVFLIRKTTAPARGGDHEAVLD</sequence>
<dbReference type="SUPFAM" id="SSF103473">
    <property type="entry name" value="MFS general substrate transporter"/>
    <property type="match status" value="1"/>
</dbReference>
<evidence type="ECO:0000256" key="5">
    <source>
        <dbReference type="ARBA" id="ARBA00022692"/>
    </source>
</evidence>
<evidence type="ECO:0000256" key="7">
    <source>
        <dbReference type="ARBA" id="ARBA00023136"/>
    </source>
</evidence>
<dbReference type="InterPro" id="IPR011701">
    <property type="entry name" value="MFS"/>
</dbReference>
<dbReference type="Gene3D" id="1.20.1250.20">
    <property type="entry name" value="MFS general substrate transporter like domains"/>
    <property type="match status" value="1"/>
</dbReference>
<dbReference type="Gene3D" id="1.20.1720.10">
    <property type="entry name" value="Multidrug resistance protein D"/>
    <property type="match status" value="1"/>
</dbReference>
<evidence type="ECO:0000313" key="8">
    <source>
        <dbReference type="EMBL" id="ARP99416.1"/>
    </source>
</evidence>
<dbReference type="Pfam" id="PF07690">
    <property type="entry name" value="MFS_1"/>
    <property type="match status" value="1"/>
</dbReference>
<keyword evidence="4" id="KW-1003">Cell membrane</keyword>
<proteinExistence type="inferred from homology"/>
<dbReference type="PANTHER" id="PTHR42718:SF9">
    <property type="entry name" value="MAJOR FACILITATOR SUPERFAMILY MULTIDRUG TRANSPORTER MFSC"/>
    <property type="match status" value="1"/>
</dbReference>
<keyword evidence="3" id="KW-0813">Transport</keyword>
<dbReference type="EMBL" id="CP021112">
    <property type="protein sequence ID" value="ARP99416.1"/>
    <property type="molecule type" value="Genomic_DNA"/>
</dbReference>
<dbReference type="InterPro" id="IPR036259">
    <property type="entry name" value="MFS_trans_sf"/>
</dbReference>
<dbReference type="RefSeq" id="WP_086087826.1">
    <property type="nucleotide sequence ID" value="NZ_CP021112.1"/>
</dbReference>
<keyword evidence="6" id="KW-1133">Transmembrane helix</keyword>
<dbReference type="CDD" id="cd17503">
    <property type="entry name" value="MFS_LmrB_MDR_like"/>
    <property type="match status" value="1"/>
</dbReference>
<dbReference type="KEGG" id="psin:CAK95_10210"/>
<dbReference type="GO" id="GO:0005886">
    <property type="term" value="C:plasma membrane"/>
    <property type="evidence" value="ECO:0007669"/>
    <property type="project" value="UniProtKB-SubCell"/>
</dbReference>